<protein>
    <submittedName>
        <fullName evidence="2">Uncharacterized protein</fullName>
    </submittedName>
</protein>
<evidence type="ECO:0000313" key="3">
    <source>
        <dbReference type="Proteomes" id="UP000199416"/>
    </source>
</evidence>
<proteinExistence type="predicted"/>
<dbReference type="STRING" id="1190417.SAMN05660690_4553"/>
<sequence length="39" mass="3873">MAALLARSADPDAGGLGARGTAVSSELPETSALLPRPPR</sequence>
<accession>A0A1G6VQJ8</accession>
<feature type="region of interest" description="Disordered" evidence="1">
    <location>
        <begin position="1"/>
        <end position="39"/>
    </location>
</feature>
<dbReference type="AlphaFoldDB" id="A0A1G6VQJ8"/>
<dbReference type="Proteomes" id="UP000199416">
    <property type="component" value="Unassembled WGS sequence"/>
</dbReference>
<evidence type="ECO:0000256" key="1">
    <source>
        <dbReference type="SAM" id="MobiDB-lite"/>
    </source>
</evidence>
<gene>
    <name evidence="2" type="ORF">SAMN05660690_4553</name>
</gene>
<organism evidence="2 3">
    <name type="scientific">Geodermatophilus telluris</name>
    <dbReference type="NCBI Taxonomy" id="1190417"/>
    <lineage>
        <taxon>Bacteria</taxon>
        <taxon>Bacillati</taxon>
        <taxon>Actinomycetota</taxon>
        <taxon>Actinomycetes</taxon>
        <taxon>Geodermatophilales</taxon>
        <taxon>Geodermatophilaceae</taxon>
        <taxon>Geodermatophilus</taxon>
    </lineage>
</organism>
<reference evidence="3" key="1">
    <citation type="submission" date="2016-10" db="EMBL/GenBank/DDBJ databases">
        <authorList>
            <person name="Varghese N."/>
            <person name="Submissions S."/>
        </authorList>
    </citation>
    <scope>NUCLEOTIDE SEQUENCE [LARGE SCALE GENOMIC DNA]</scope>
    <source>
        <strain evidence="3">DSM 45421</strain>
    </source>
</reference>
<keyword evidence="3" id="KW-1185">Reference proteome</keyword>
<evidence type="ECO:0000313" key="2">
    <source>
        <dbReference type="EMBL" id="SDD55930.1"/>
    </source>
</evidence>
<dbReference type="EMBL" id="FMZF01000009">
    <property type="protein sequence ID" value="SDD55930.1"/>
    <property type="molecule type" value="Genomic_DNA"/>
</dbReference>
<name>A0A1G6VQJ8_9ACTN</name>